<feature type="region of interest" description="Disordered" evidence="1">
    <location>
        <begin position="1"/>
        <end position="54"/>
    </location>
</feature>
<evidence type="ECO:0000313" key="2">
    <source>
        <dbReference type="EMBL" id="CAG5102037.1"/>
    </source>
</evidence>
<dbReference type="Proteomes" id="UP001158576">
    <property type="component" value="Chromosome 1"/>
</dbReference>
<proteinExistence type="predicted"/>
<dbReference type="EMBL" id="OU015566">
    <property type="protein sequence ID" value="CAG5102037.1"/>
    <property type="molecule type" value="Genomic_DNA"/>
</dbReference>
<organism evidence="2 3">
    <name type="scientific">Oikopleura dioica</name>
    <name type="common">Tunicate</name>
    <dbReference type="NCBI Taxonomy" id="34765"/>
    <lineage>
        <taxon>Eukaryota</taxon>
        <taxon>Metazoa</taxon>
        <taxon>Chordata</taxon>
        <taxon>Tunicata</taxon>
        <taxon>Appendicularia</taxon>
        <taxon>Copelata</taxon>
        <taxon>Oikopleuridae</taxon>
        <taxon>Oikopleura</taxon>
    </lineage>
</organism>
<sequence length="166" mass="18169">MVEVKKSRRNSKFLSPIDKSSQSLTRSQSRSTLLGSAQGSRVPKPPTEQKINPRIKPIYENGKEITPKPLFLIDASSTHPRLRLEDGKTVPNFQSMMTSMTGTFGGNLGATTRGTSVTLGRSFLERSTKSGIDTDLLRSEAPEDEDVASPFQQNQSRSVAFVGLPD</sequence>
<accession>A0ABN7SIU7</accession>
<evidence type="ECO:0000256" key="1">
    <source>
        <dbReference type="SAM" id="MobiDB-lite"/>
    </source>
</evidence>
<gene>
    <name evidence="2" type="ORF">OKIOD_LOCUS8878</name>
</gene>
<protein>
    <submittedName>
        <fullName evidence="2">Oidioi.mRNA.OKI2018_I69.chr1.g113.t1.cds</fullName>
    </submittedName>
</protein>
<feature type="compositionally biased region" description="Basic residues" evidence="1">
    <location>
        <begin position="1"/>
        <end position="11"/>
    </location>
</feature>
<keyword evidence="3" id="KW-1185">Reference proteome</keyword>
<reference evidence="2 3" key="1">
    <citation type="submission" date="2021-04" db="EMBL/GenBank/DDBJ databases">
        <authorList>
            <person name="Bliznina A."/>
        </authorList>
    </citation>
    <scope>NUCLEOTIDE SEQUENCE [LARGE SCALE GENOMIC DNA]</scope>
</reference>
<name>A0ABN7SIU7_OIKDI</name>
<feature type="compositionally biased region" description="Low complexity" evidence="1">
    <location>
        <begin position="20"/>
        <end position="33"/>
    </location>
</feature>
<feature type="region of interest" description="Disordered" evidence="1">
    <location>
        <begin position="128"/>
        <end position="166"/>
    </location>
</feature>
<evidence type="ECO:0000313" key="3">
    <source>
        <dbReference type="Proteomes" id="UP001158576"/>
    </source>
</evidence>